<dbReference type="WBParaSite" id="EN70_7242">
    <property type="protein sequence ID" value="EN70_7242"/>
    <property type="gene ID" value="EN70_7242"/>
</dbReference>
<evidence type="ECO:0000313" key="1">
    <source>
        <dbReference type="Proteomes" id="UP000095285"/>
    </source>
</evidence>
<protein>
    <submittedName>
        <fullName evidence="2">Uncharacterized protein</fullName>
    </submittedName>
</protein>
<organism evidence="1 2">
    <name type="scientific">Loa loa</name>
    <name type="common">Eye worm</name>
    <name type="synonym">Filaria loa</name>
    <dbReference type="NCBI Taxonomy" id="7209"/>
    <lineage>
        <taxon>Eukaryota</taxon>
        <taxon>Metazoa</taxon>
        <taxon>Ecdysozoa</taxon>
        <taxon>Nematoda</taxon>
        <taxon>Chromadorea</taxon>
        <taxon>Rhabditida</taxon>
        <taxon>Spirurina</taxon>
        <taxon>Spiruromorpha</taxon>
        <taxon>Filarioidea</taxon>
        <taxon>Onchocercidae</taxon>
        <taxon>Loa</taxon>
    </lineage>
</organism>
<reference evidence="1" key="1">
    <citation type="submission" date="2012-04" db="EMBL/GenBank/DDBJ databases">
        <title>The Genome Sequence of Loa loa.</title>
        <authorList>
            <consortium name="The Broad Institute Genome Sequencing Platform"/>
            <consortium name="Broad Institute Genome Sequencing Center for Infectious Disease"/>
            <person name="Nutman T.B."/>
            <person name="Fink D.L."/>
            <person name="Russ C."/>
            <person name="Young S."/>
            <person name="Zeng Q."/>
            <person name="Gargeya S."/>
            <person name="Alvarado L."/>
            <person name="Berlin A."/>
            <person name="Chapman S.B."/>
            <person name="Chen Z."/>
            <person name="Freedman E."/>
            <person name="Gellesch M."/>
            <person name="Goldberg J."/>
            <person name="Griggs A."/>
            <person name="Gujja S."/>
            <person name="Heilman E.R."/>
            <person name="Heiman D."/>
            <person name="Howarth C."/>
            <person name="Mehta T."/>
            <person name="Neiman D."/>
            <person name="Pearson M."/>
            <person name="Roberts A."/>
            <person name="Saif S."/>
            <person name="Shea T."/>
            <person name="Shenoy N."/>
            <person name="Sisk P."/>
            <person name="Stolte C."/>
            <person name="Sykes S."/>
            <person name="White J."/>
            <person name="Yandava C."/>
            <person name="Haas B."/>
            <person name="Henn M.R."/>
            <person name="Nusbaum C."/>
            <person name="Birren B."/>
        </authorList>
    </citation>
    <scope>NUCLEOTIDE SEQUENCE [LARGE SCALE GENOMIC DNA]</scope>
</reference>
<keyword evidence="1" id="KW-1185">Reference proteome</keyword>
<sequence>MDDNEADMQLNELQFVWEEMTPELQNSEEDQSTNTVFPIYQQQSVQNVYSEQNQTHAEELADSGTLLSSPSNGIYLSPDNDFRRDSVQSMSDIDDNVMRTKRNIKRNGTLPNLSKGTSPPARHQLFLHNYLQVPQSHTLQSPRSNSSVASMQSDLESCLGDTQFPNDLIDGKVIEAASKGCAPEYHSDLNIGRFLERKGKAAGRREGWSRLLPRLRRQKKLAEDLQMPSRVLILIRSVNDSWVEYNQRRPFLICYAFG</sequence>
<evidence type="ECO:0000313" key="2">
    <source>
        <dbReference type="WBParaSite" id="EN70_7242"/>
    </source>
</evidence>
<dbReference type="Proteomes" id="UP000095285">
    <property type="component" value="Unassembled WGS sequence"/>
</dbReference>
<proteinExistence type="predicted"/>
<reference evidence="2" key="2">
    <citation type="submission" date="2016-11" db="UniProtKB">
        <authorList>
            <consortium name="WormBaseParasite"/>
        </authorList>
    </citation>
    <scope>IDENTIFICATION</scope>
</reference>
<name>A0A1I7VX52_LOALO</name>
<accession>A0A1I7VX52</accession>
<dbReference type="AlphaFoldDB" id="A0A1I7VX52"/>